<evidence type="ECO:0000259" key="4">
    <source>
        <dbReference type="Pfam" id="PF11611"/>
    </source>
</evidence>
<accession>A0A3N1CW09</accession>
<comment type="caution">
    <text evidence="5">The sequence shown here is derived from an EMBL/GenBank/DDBJ whole genome shotgun (WGS) entry which is preliminary data.</text>
</comment>
<keyword evidence="6" id="KW-1185">Reference proteome</keyword>
<dbReference type="Proteomes" id="UP000272400">
    <property type="component" value="Unassembled WGS sequence"/>
</dbReference>
<sequence>MKKSFFMLAVALVFGLSGCAPAEVTTNPDGGGGGTGQEQGAPSSAKVGDKITLKGMDDNLKVAITVLKPPKTVKATDGFKPSEKGNRFVAVQISLENVGTVVYDDSLLTSSVLLDADGQEYNTTILTKISAGPIVDNLKMAPGKKRKGWVVFEMPKKVKPAGLQITLDSGMGPQTGEWKLN</sequence>
<keyword evidence="1 3" id="KW-0732">Signal</keyword>
<organism evidence="5 6">
    <name type="scientific">Actinocorallia herbida</name>
    <dbReference type="NCBI Taxonomy" id="58109"/>
    <lineage>
        <taxon>Bacteria</taxon>
        <taxon>Bacillati</taxon>
        <taxon>Actinomycetota</taxon>
        <taxon>Actinomycetes</taxon>
        <taxon>Streptosporangiales</taxon>
        <taxon>Thermomonosporaceae</taxon>
        <taxon>Actinocorallia</taxon>
    </lineage>
</organism>
<evidence type="ECO:0000256" key="3">
    <source>
        <dbReference type="SAM" id="SignalP"/>
    </source>
</evidence>
<protein>
    <submittedName>
        <fullName evidence="5">Uncharacterized protein DUF4352</fullName>
    </submittedName>
</protein>
<dbReference type="InterPro" id="IPR029050">
    <property type="entry name" value="Immunoprotect_excell_Ig-like"/>
</dbReference>
<dbReference type="PROSITE" id="PS51257">
    <property type="entry name" value="PROKAR_LIPOPROTEIN"/>
    <property type="match status" value="1"/>
</dbReference>
<proteinExistence type="predicted"/>
<evidence type="ECO:0000256" key="2">
    <source>
        <dbReference type="SAM" id="MobiDB-lite"/>
    </source>
</evidence>
<dbReference type="InterPro" id="IPR029051">
    <property type="entry name" value="DUF4352"/>
</dbReference>
<gene>
    <name evidence="5" type="ORF">EDD29_3014</name>
</gene>
<dbReference type="Pfam" id="PF11611">
    <property type="entry name" value="DUF4352"/>
    <property type="match status" value="1"/>
</dbReference>
<feature type="signal peptide" evidence="3">
    <location>
        <begin position="1"/>
        <end position="22"/>
    </location>
</feature>
<evidence type="ECO:0000313" key="6">
    <source>
        <dbReference type="Proteomes" id="UP000272400"/>
    </source>
</evidence>
<dbReference type="EMBL" id="RJKE01000001">
    <property type="protein sequence ID" value="ROO85470.1"/>
    <property type="molecule type" value="Genomic_DNA"/>
</dbReference>
<evidence type="ECO:0000313" key="5">
    <source>
        <dbReference type="EMBL" id="ROO85470.1"/>
    </source>
</evidence>
<dbReference type="RefSeq" id="WP_170201414.1">
    <property type="nucleotide sequence ID" value="NZ_RJKE01000001.1"/>
</dbReference>
<evidence type="ECO:0000256" key="1">
    <source>
        <dbReference type="ARBA" id="ARBA00022729"/>
    </source>
</evidence>
<feature type="region of interest" description="Disordered" evidence="2">
    <location>
        <begin position="27"/>
        <end position="46"/>
    </location>
</feature>
<feature type="chain" id="PRO_5018168319" evidence="3">
    <location>
        <begin position="23"/>
        <end position="181"/>
    </location>
</feature>
<feature type="domain" description="DUF4352" evidence="4">
    <location>
        <begin position="62"/>
        <end position="166"/>
    </location>
</feature>
<name>A0A3N1CW09_9ACTN</name>
<dbReference type="Gene3D" id="2.60.40.1240">
    <property type="match status" value="1"/>
</dbReference>
<dbReference type="AlphaFoldDB" id="A0A3N1CW09"/>
<reference evidence="5 6" key="1">
    <citation type="submission" date="2018-11" db="EMBL/GenBank/DDBJ databases">
        <title>Sequencing the genomes of 1000 actinobacteria strains.</title>
        <authorList>
            <person name="Klenk H.-P."/>
        </authorList>
    </citation>
    <scope>NUCLEOTIDE SEQUENCE [LARGE SCALE GENOMIC DNA]</scope>
    <source>
        <strain evidence="5 6">DSM 44254</strain>
    </source>
</reference>